<dbReference type="EMBL" id="PYGI01000024">
    <property type="protein sequence ID" value="PSL10955.1"/>
    <property type="molecule type" value="Genomic_DNA"/>
</dbReference>
<evidence type="ECO:0000313" key="2">
    <source>
        <dbReference type="Proteomes" id="UP000242133"/>
    </source>
</evidence>
<proteinExistence type="predicted"/>
<dbReference type="SUPFAM" id="SSF101478">
    <property type="entry name" value="ADP-ribosylglycohydrolase"/>
    <property type="match status" value="1"/>
</dbReference>
<keyword evidence="1" id="KW-0378">Hydrolase</keyword>
<dbReference type="InterPro" id="IPR005502">
    <property type="entry name" value="Ribosyl_crysJ1"/>
</dbReference>
<organism evidence="1 2">
    <name type="scientific">Marinobacterium halophilum</name>
    <dbReference type="NCBI Taxonomy" id="267374"/>
    <lineage>
        <taxon>Bacteria</taxon>
        <taxon>Pseudomonadati</taxon>
        <taxon>Pseudomonadota</taxon>
        <taxon>Gammaproteobacteria</taxon>
        <taxon>Oceanospirillales</taxon>
        <taxon>Oceanospirillaceae</taxon>
        <taxon>Marinobacterium</taxon>
    </lineage>
</organism>
<dbReference type="RefSeq" id="WP_106592987.1">
    <property type="nucleotide sequence ID" value="NZ_PYGI01000024.1"/>
</dbReference>
<evidence type="ECO:0000313" key="1">
    <source>
        <dbReference type="EMBL" id="PSL10955.1"/>
    </source>
</evidence>
<dbReference type="Gene3D" id="1.10.4080.10">
    <property type="entry name" value="ADP-ribosylation/Crystallin J1"/>
    <property type="match status" value="1"/>
</dbReference>
<name>A0A2P8ENB1_9GAMM</name>
<dbReference type="OrthoDB" id="5297797at2"/>
<reference evidence="1 2" key="1">
    <citation type="submission" date="2018-03" db="EMBL/GenBank/DDBJ databases">
        <title>Genomic Encyclopedia of Archaeal and Bacterial Type Strains, Phase II (KMG-II): from individual species to whole genera.</title>
        <authorList>
            <person name="Goeker M."/>
        </authorList>
    </citation>
    <scope>NUCLEOTIDE SEQUENCE [LARGE SCALE GENOMIC DNA]</scope>
    <source>
        <strain evidence="1 2">DSM 17586</strain>
    </source>
</reference>
<dbReference type="Pfam" id="PF03747">
    <property type="entry name" value="ADP_ribosyl_GH"/>
    <property type="match status" value="1"/>
</dbReference>
<dbReference type="Proteomes" id="UP000242133">
    <property type="component" value="Unassembled WGS sequence"/>
</dbReference>
<dbReference type="AlphaFoldDB" id="A0A2P8ENB1"/>
<protein>
    <submittedName>
        <fullName evidence="1">ADP-ribosylglycohydrolase</fullName>
    </submittedName>
</protein>
<gene>
    <name evidence="1" type="ORF">CLV44_12435</name>
</gene>
<keyword evidence="2" id="KW-1185">Reference proteome</keyword>
<dbReference type="GO" id="GO:0016787">
    <property type="term" value="F:hydrolase activity"/>
    <property type="evidence" value="ECO:0007669"/>
    <property type="project" value="UniProtKB-KW"/>
</dbReference>
<sequence length="293" mass="32736">MIDPSRIETLIHAGLVADSYSLGLHWIYDHNLLDSQPLDNNCLNPPLSHWHGTKQAGDLTHYGDQLWHLYSHIRQHDALDMDQYRRDWMAFIQHYHGYIDKATAETLRNITHDVTPPGSHSTELSVTARIVCPLLYARTQSDYLEHVEALTRFTHNSALAVQSSQFFASVLLSCLCGTPLPEALTEHLELLPDKLRISAQAGIDSAEQDTVAALRHFGIACDIRHGLPGVLHLISRHRDEPTTLLKENARAGGDSSARAMISLMLLIAEDPKRYAQVPTSWQLNAVAASFSKT</sequence>
<dbReference type="InterPro" id="IPR036705">
    <property type="entry name" value="Ribosyl_crysJ1_sf"/>
</dbReference>
<comment type="caution">
    <text evidence="1">The sequence shown here is derived from an EMBL/GenBank/DDBJ whole genome shotgun (WGS) entry which is preliminary data.</text>
</comment>
<accession>A0A2P8ENB1</accession>